<protein>
    <recommendedName>
        <fullName evidence="1">DDE-1 domain-containing protein</fullName>
    </recommendedName>
</protein>
<dbReference type="OrthoDB" id="1859733at2759"/>
<proteinExistence type="predicted"/>
<dbReference type="InterPro" id="IPR021851">
    <property type="entry name" value="DUF3455"/>
</dbReference>
<evidence type="ECO:0000313" key="3">
    <source>
        <dbReference type="Proteomes" id="UP000237438"/>
    </source>
</evidence>
<dbReference type="PANTHER" id="PTHR35567:SF1">
    <property type="entry name" value="CONSERVED FUNGAL PROTEIN (AFU_ORTHOLOGUE AFUA_1G14230)"/>
    <property type="match status" value="1"/>
</dbReference>
<feature type="domain" description="DDE-1" evidence="1">
    <location>
        <begin position="228"/>
        <end position="316"/>
    </location>
</feature>
<reference evidence="2 3" key="1">
    <citation type="submission" date="2017-10" db="EMBL/GenBank/DDBJ databases">
        <title>Development of genomic resources for the powdery mildew, Erysiphe pulchra.</title>
        <authorList>
            <person name="Wadl P.A."/>
            <person name="Mack B.M."/>
            <person name="Moore G."/>
            <person name="Beltz S.B."/>
        </authorList>
    </citation>
    <scope>NUCLEOTIDE SEQUENCE [LARGE SCALE GENOMIC DNA]</scope>
    <source>
        <strain evidence="2">Cflorida</strain>
    </source>
</reference>
<dbReference type="PANTHER" id="PTHR35567">
    <property type="entry name" value="MALATE DEHYDROGENASE (AFU_ORTHOLOGUE AFUA_2G13800)"/>
    <property type="match status" value="1"/>
</dbReference>
<dbReference type="Proteomes" id="UP000237438">
    <property type="component" value="Unassembled WGS sequence"/>
</dbReference>
<dbReference type="EMBL" id="PEDP01000021">
    <property type="protein sequence ID" value="POS88200.1"/>
    <property type="molecule type" value="Genomic_DNA"/>
</dbReference>
<gene>
    <name evidence="2" type="ORF">EPUL_000346</name>
</gene>
<dbReference type="InterPro" id="IPR004875">
    <property type="entry name" value="DDE_SF_endonuclease_dom"/>
</dbReference>
<organism evidence="2 3">
    <name type="scientific">Erysiphe pulchra</name>
    <dbReference type="NCBI Taxonomy" id="225359"/>
    <lineage>
        <taxon>Eukaryota</taxon>
        <taxon>Fungi</taxon>
        <taxon>Dikarya</taxon>
        <taxon>Ascomycota</taxon>
        <taxon>Pezizomycotina</taxon>
        <taxon>Leotiomycetes</taxon>
        <taxon>Erysiphales</taxon>
        <taxon>Erysiphaceae</taxon>
        <taxon>Erysiphe</taxon>
    </lineage>
</organism>
<name>A0A2S4Q1P2_9PEZI</name>
<keyword evidence="3" id="KW-1185">Reference proteome</keyword>
<dbReference type="Pfam" id="PF11937">
    <property type="entry name" value="DUF3455"/>
    <property type="match status" value="1"/>
</dbReference>
<sequence>MALSLPYSDYFADSDMMGACNIENARLTTDASTPLQPPSNDVKVKHVAIGKGTQNYSCITNNPMDAPAPVGALATLFDASCIAARNPAKLAQLPFEALQTELPTDESKTLTSSKIAVSGHHYFSNPQTPIFDLVTAAANLGSVSPKKADSKPAPPNAIVGKDNMGNGAVPWLKLTATGDIKEVFRVNTAGGSPPKTCQDMPKDFTVQYVADTKIPIKRKAYVKSLNTREWMSIIEAASASGRWLRPAVIFEGQGLQTSCFPPQSLPDWLYTTSEYNWTSNSIGMAWLRQIFIPESATAQIGSGLLVLDGHEIQALAAIDDAAPVKKNLILHAMKRKLFERENNLSHCTGYLFAEAGKAISKPKTEVAEIKAFNARIQAQLDQYRIIKPKKRIQINPNERFNNIEVIKLALNQAEGISSKNNKITSSTILARLENNTVALNYSPTCNQ</sequence>
<accession>A0A2S4Q1P2</accession>
<dbReference type="GO" id="GO:0003676">
    <property type="term" value="F:nucleic acid binding"/>
    <property type="evidence" value="ECO:0007669"/>
    <property type="project" value="InterPro"/>
</dbReference>
<comment type="caution">
    <text evidence="2">The sequence shown here is derived from an EMBL/GenBank/DDBJ whole genome shotgun (WGS) entry which is preliminary data.</text>
</comment>
<dbReference type="AlphaFoldDB" id="A0A2S4Q1P2"/>
<dbReference type="Pfam" id="PF03184">
    <property type="entry name" value="DDE_1"/>
    <property type="match status" value="1"/>
</dbReference>
<evidence type="ECO:0000313" key="2">
    <source>
        <dbReference type="EMBL" id="POS88200.1"/>
    </source>
</evidence>
<evidence type="ECO:0000259" key="1">
    <source>
        <dbReference type="Pfam" id="PF03184"/>
    </source>
</evidence>